<proteinExistence type="predicted"/>
<evidence type="ECO:0000313" key="3">
    <source>
        <dbReference type="Proteomes" id="UP001172708"/>
    </source>
</evidence>
<evidence type="ECO:0000313" key="2">
    <source>
        <dbReference type="EMBL" id="MDN4481676.1"/>
    </source>
</evidence>
<comment type="caution">
    <text evidence="2">The sequence shown here is derived from an EMBL/GenBank/DDBJ whole genome shotgun (WGS) entry which is preliminary data.</text>
</comment>
<keyword evidence="3" id="KW-1185">Reference proteome</keyword>
<name>A0ABT8GJR6_9MICO</name>
<dbReference type="EMBL" id="JAUHQA010000001">
    <property type="protein sequence ID" value="MDN4481676.1"/>
    <property type="molecule type" value="Genomic_DNA"/>
</dbReference>
<organism evidence="2 3">
    <name type="scientific">Demequina muriae</name>
    <dbReference type="NCBI Taxonomy" id="3051664"/>
    <lineage>
        <taxon>Bacteria</taxon>
        <taxon>Bacillati</taxon>
        <taxon>Actinomycetota</taxon>
        <taxon>Actinomycetes</taxon>
        <taxon>Micrococcales</taxon>
        <taxon>Demequinaceae</taxon>
        <taxon>Demequina</taxon>
    </lineage>
</organism>
<dbReference type="Proteomes" id="UP001172708">
    <property type="component" value="Unassembled WGS sequence"/>
</dbReference>
<evidence type="ECO:0000256" key="1">
    <source>
        <dbReference type="SAM" id="Phobius"/>
    </source>
</evidence>
<keyword evidence="1" id="KW-0812">Transmembrane</keyword>
<keyword evidence="1" id="KW-0472">Membrane</keyword>
<accession>A0ABT8GJR6</accession>
<keyword evidence="1" id="KW-1133">Transmembrane helix</keyword>
<sequence>MKTLDRNRSRSDDRDAGAAMVLVMGIMLVGAVLTATLAMVTVYNTTSTLETRERLGALQSADAGIDLTLEMLEGLQYDELGTVCGDSFTLNNDEVDVTTLYTVDRGGVIMPVGCPQPGDMTQALRIESTATTTALIPSGEPVTRTAVATLMPIPPEVALDKAIFSEGSTIITNNSKLYESEPGENDAHVYSNGGVTCRTQVDAGGSIYAAQGDVVIENTCEIGNSVWASGKVSLSSQSSVTGNVYAASSDTWGIRLDNSNSYIGGSALTNGGIFNAGRQSGGGGILRTAFARTGAIALDNQGTIGGSAYARGDIGLQNGSAVGRDAVSTAGNINGQNNGNTIGGYARAGGTIDTSRVTVTGTVTPNSPSSFPGVPNPAEAFPASVGYPANIQPPPREQMPRLTMSETDILLWQAAGYAVERYDNQCTGNAPKNILTTDNDPSGVNDVPRLVIFENCTAPVYFNSNDQLNVHSDVAMVSNTGFYTQNLHKVYSDDLSVRRDIHWIVPGDAPGVTWNPVGGTGQTRPTCTSPAGNITVDKLKVWSVNLLWYTPCTFNWSNGTDLGGGSEPFTGQIYAGQVNLPNATELKMDQMPVPSLADSSVDPSSVADMSLLARFDLHD</sequence>
<feature type="transmembrane region" description="Helical" evidence="1">
    <location>
        <begin position="21"/>
        <end position="43"/>
    </location>
</feature>
<protein>
    <submittedName>
        <fullName evidence="2">Uncharacterized protein</fullName>
    </submittedName>
</protein>
<reference evidence="2" key="1">
    <citation type="submission" date="2023-06" db="EMBL/GenBank/DDBJ databases">
        <title>Egi l300058.</title>
        <authorList>
            <person name="Gao L."/>
            <person name="Fang B.-Z."/>
            <person name="Li W.-J."/>
        </authorList>
    </citation>
    <scope>NUCLEOTIDE SEQUENCE</scope>
    <source>
        <strain evidence="2">EGI L300058</strain>
    </source>
</reference>
<gene>
    <name evidence="2" type="ORF">QQX02_12165</name>
</gene>